<dbReference type="RefSeq" id="WP_065143050.1">
    <property type="nucleotide sequence ID" value="NZ_LZLS01000048.1"/>
</dbReference>
<evidence type="ECO:0000313" key="2">
    <source>
        <dbReference type="EMBL" id="OBK29606.1"/>
    </source>
</evidence>
<dbReference type="EMBL" id="LZLS01000048">
    <property type="protein sequence ID" value="OBK29606.1"/>
    <property type="molecule type" value="Genomic_DNA"/>
</dbReference>
<dbReference type="InterPro" id="IPR029058">
    <property type="entry name" value="AB_hydrolase_fold"/>
</dbReference>
<dbReference type="Gene3D" id="3.40.50.1820">
    <property type="entry name" value="alpha/beta hydrolase"/>
    <property type="match status" value="1"/>
</dbReference>
<sequence>MRGLVLVLPGGMIRSDQPSRWWQLANLRMVFLAAALRRRLGSDVVVRRVQYRLRGWNSPSLDPVHDARAVLGQMRRRYEPKKVALVGHSMGGRVAAHLSALDEVGAVVALAPWWYGGKGDLIPAGTRLLVLHGTADVRTDPRLSRAQTLRAQERGLDAQWVGIEGVGHNMMRRWREWHRRTSDFVADYLTDSSPD</sequence>
<dbReference type="GO" id="GO:0003824">
    <property type="term" value="F:catalytic activity"/>
    <property type="evidence" value="ECO:0007669"/>
    <property type="project" value="UniProtKB-ARBA"/>
</dbReference>
<feature type="domain" description="AB hydrolase-1" evidence="1">
    <location>
        <begin position="5"/>
        <end position="190"/>
    </location>
</feature>
<reference evidence="2 3" key="1">
    <citation type="submission" date="2016-06" db="EMBL/GenBank/DDBJ databases">
        <authorList>
            <person name="Kjaerup R.B."/>
            <person name="Dalgaard T.S."/>
            <person name="Juul-Madsen H.R."/>
        </authorList>
    </citation>
    <scope>NUCLEOTIDE SEQUENCE [LARGE SCALE GENOMIC DNA]</scope>
    <source>
        <strain evidence="2 3">1165133.8</strain>
    </source>
</reference>
<proteinExistence type="predicted"/>
<evidence type="ECO:0000259" key="1">
    <source>
        <dbReference type="Pfam" id="PF12697"/>
    </source>
</evidence>
<dbReference type="Proteomes" id="UP000093928">
    <property type="component" value="Unassembled WGS sequence"/>
</dbReference>
<comment type="caution">
    <text evidence="2">The sequence shown here is derived from an EMBL/GenBank/DDBJ whole genome shotgun (WGS) entry which is preliminary data.</text>
</comment>
<organism evidence="2 3">
    <name type="scientific">Mycobacterium asiaticum</name>
    <dbReference type="NCBI Taxonomy" id="1790"/>
    <lineage>
        <taxon>Bacteria</taxon>
        <taxon>Bacillati</taxon>
        <taxon>Actinomycetota</taxon>
        <taxon>Actinomycetes</taxon>
        <taxon>Mycobacteriales</taxon>
        <taxon>Mycobacteriaceae</taxon>
        <taxon>Mycobacterium</taxon>
    </lineage>
</organism>
<name>A0A1A3P605_MYCAS</name>
<dbReference type="SUPFAM" id="SSF53474">
    <property type="entry name" value="alpha/beta-Hydrolases"/>
    <property type="match status" value="1"/>
</dbReference>
<accession>A0A1A3P605</accession>
<protein>
    <recommendedName>
        <fullName evidence="1">AB hydrolase-1 domain-containing protein</fullName>
    </recommendedName>
</protein>
<dbReference type="Pfam" id="PF12697">
    <property type="entry name" value="Abhydrolase_6"/>
    <property type="match status" value="1"/>
</dbReference>
<dbReference type="InterPro" id="IPR000073">
    <property type="entry name" value="AB_hydrolase_1"/>
</dbReference>
<dbReference type="AlphaFoldDB" id="A0A1A3P605"/>
<evidence type="ECO:0000313" key="3">
    <source>
        <dbReference type="Proteomes" id="UP000093928"/>
    </source>
</evidence>
<gene>
    <name evidence="2" type="ORF">A5634_17955</name>
</gene>